<evidence type="ECO:0000313" key="11">
    <source>
        <dbReference type="EnsemblMetazoa" id="CLYHEMP006731.1"/>
    </source>
</evidence>
<keyword evidence="7 8" id="KW-0407">Ion channel</keyword>
<dbReference type="GO" id="GO:0022841">
    <property type="term" value="F:potassium ion leak channel activity"/>
    <property type="evidence" value="ECO:0007669"/>
    <property type="project" value="TreeGrafter"/>
</dbReference>
<feature type="transmembrane region" description="Helical" evidence="9">
    <location>
        <begin position="200"/>
        <end position="218"/>
    </location>
</feature>
<comment type="similarity">
    <text evidence="8">Belongs to the two pore domain potassium channel (TC 1.A.1.8) family.</text>
</comment>
<evidence type="ECO:0000313" key="12">
    <source>
        <dbReference type="Proteomes" id="UP000594262"/>
    </source>
</evidence>
<evidence type="ECO:0000256" key="4">
    <source>
        <dbReference type="ARBA" id="ARBA00022989"/>
    </source>
</evidence>
<protein>
    <recommendedName>
        <fullName evidence="10">Potassium channel domain-containing protein</fullName>
    </recommendedName>
</protein>
<feature type="transmembrane region" description="Helical" evidence="9">
    <location>
        <begin position="259"/>
        <end position="284"/>
    </location>
</feature>
<reference evidence="11" key="1">
    <citation type="submission" date="2021-01" db="UniProtKB">
        <authorList>
            <consortium name="EnsemblMetazoa"/>
        </authorList>
    </citation>
    <scope>IDENTIFICATION</scope>
</reference>
<evidence type="ECO:0000256" key="2">
    <source>
        <dbReference type="ARBA" id="ARBA00022448"/>
    </source>
</evidence>
<keyword evidence="5 8" id="KW-0406">Ion transport</keyword>
<evidence type="ECO:0000259" key="10">
    <source>
        <dbReference type="Pfam" id="PF07885"/>
    </source>
</evidence>
<organism evidence="11 12">
    <name type="scientific">Clytia hemisphaerica</name>
    <dbReference type="NCBI Taxonomy" id="252671"/>
    <lineage>
        <taxon>Eukaryota</taxon>
        <taxon>Metazoa</taxon>
        <taxon>Cnidaria</taxon>
        <taxon>Hydrozoa</taxon>
        <taxon>Hydroidolina</taxon>
        <taxon>Leptothecata</taxon>
        <taxon>Obeliida</taxon>
        <taxon>Clytiidae</taxon>
        <taxon>Clytia</taxon>
    </lineage>
</organism>
<feature type="transmembrane region" description="Helical" evidence="9">
    <location>
        <begin position="153"/>
        <end position="180"/>
    </location>
</feature>
<keyword evidence="2 8" id="KW-0813">Transport</keyword>
<name>A0A7M5UZG3_9CNID</name>
<accession>A0A7M5UZG3</accession>
<dbReference type="AlphaFoldDB" id="A0A7M5UZG3"/>
<keyword evidence="12" id="KW-1185">Reference proteome</keyword>
<feature type="transmembrane region" description="Helical" evidence="9">
    <location>
        <begin position="29"/>
        <end position="52"/>
    </location>
</feature>
<evidence type="ECO:0000256" key="3">
    <source>
        <dbReference type="ARBA" id="ARBA00022692"/>
    </source>
</evidence>
<feature type="domain" description="Potassium channel" evidence="10">
    <location>
        <begin position="120"/>
        <end position="173"/>
    </location>
</feature>
<evidence type="ECO:0000256" key="7">
    <source>
        <dbReference type="ARBA" id="ARBA00023303"/>
    </source>
</evidence>
<feature type="transmembrane region" description="Helical" evidence="9">
    <location>
        <begin position="121"/>
        <end position="141"/>
    </location>
</feature>
<dbReference type="InterPro" id="IPR003280">
    <property type="entry name" value="2pore_dom_K_chnl"/>
</dbReference>
<dbReference type="Gene3D" id="1.10.287.70">
    <property type="match status" value="1"/>
</dbReference>
<evidence type="ECO:0000256" key="8">
    <source>
        <dbReference type="RuleBase" id="RU003857"/>
    </source>
</evidence>
<evidence type="ECO:0000256" key="5">
    <source>
        <dbReference type="ARBA" id="ARBA00023065"/>
    </source>
</evidence>
<keyword evidence="6 9" id="KW-0472">Membrane</keyword>
<dbReference type="OrthoDB" id="297496at2759"/>
<dbReference type="EnsemblMetazoa" id="CLYHEMT006731.1">
    <property type="protein sequence ID" value="CLYHEMP006731.1"/>
    <property type="gene ID" value="CLYHEMG006731"/>
</dbReference>
<proteinExistence type="inferred from homology"/>
<dbReference type="PANTHER" id="PTHR11003:SF345">
    <property type="entry name" value="TWIK FAMILY OF POTASSIUM CHANNELS PROTEIN 18"/>
    <property type="match status" value="1"/>
</dbReference>
<dbReference type="PRINTS" id="PR01333">
    <property type="entry name" value="2POREKCHANEL"/>
</dbReference>
<keyword evidence="4 9" id="KW-1133">Transmembrane helix</keyword>
<dbReference type="GO" id="GO:0005886">
    <property type="term" value="C:plasma membrane"/>
    <property type="evidence" value="ECO:0007669"/>
    <property type="project" value="TreeGrafter"/>
</dbReference>
<dbReference type="SUPFAM" id="SSF81324">
    <property type="entry name" value="Voltage-gated potassium channels"/>
    <property type="match status" value="2"/>
</dbReference>
<dbReference type="GO" id="GO:0030322">
    <property type="term" value="P:stabilization of membrane potential"/>
    <property type="evidence" value="ECO:0007669"/>
    <property type="project" value="TreeGrafter"/>
</dbReference>
<dbReference type="PANTHER" id="PTHR11003">
    <property type="entry name" value="POTASSIUM CHANNEL, SUBFAMILY K"/>
    <property type="match status" value="1"/>
</dbReference>
<sequence length="320" mass="36701">MGDSDTVNDQLIIKESLKKMKKKLKKTSITFLKIFIAWLLNLILGSLLFIYIEQCVREQPRPLSDVETAWKRTCDMVAKGNDSLVLKEQWNDSNIFELTKMCEEVVVITDDRRCAYDADNFAYYLDYTYSIAFTIGFGHVVPYSDLGKIVTMLYALPAVGLTLVLYSYAADILIMVTYLVTAKIEKRFLNKIRICKYKTTMVQVFLSLFGFFGMSIILMLEGERKTLDNFYLCFISLTTIGFGDIIYSSKDSLKNPWIYVPQLIVFLFTMATVASTLSAVSELLKKNKLGKWFSKKRHVNKSKINDKKSTKRHSDGYTTA</sequence>
<evidence type="ECO:0000256" key="6">
    <source>
        <dbReference type="ARBA" id="ARBA00023136"/>
    </source>
</evidence>
<keyword evidence="3 8" id="KW-0812">Transmembrane</keyword>
<dbReference type="RefSeq" id="XP_066913662.1">
    <property type="nucleotide sequence ID" value="XM_067057561.1"/>
</dbReference>
<dbReference type="GO" id="GO:0015271">
    <property type="term" value="F:outward rectifier potassium channel activity"/>
    <property type="evidence" value="ECO:0007669"/>
    <property type="project" value="TreeGrafter"/>
</dbReference>
<evidence type="ECO:0000256" key="1">
    <source>
        <dbReference type="ARBA" id="ARBA00004141"/>
    </source>
</evidence>
<dbReference type="Proteomes" id="UP000594262">
    <property type="component" value="Unplaced"/>
</dbReference>
<evidence type="ECO:0000256" key="9">
    <source>
        <dbReference type="SAM" id="Phobius"/>
    </source>
</evidence>
<dbReference type="InterPro" id="IPR013099">
    <property type="entry name" value="K_chnl_dom"/>
</dbReference>
<dbReference type="GeneID" id="136800949"/>
<dbReference type="Pfam" id="PF07885">
    <property type="entry name" value="Ion_trans_2"/>
    <property type="match status" value="1"/>
</dbReference>
<comment type="subcellular location">
    <subcellularLocation>
        <location evidence="1">Membrane</location>
        <topology evidence="1">Multi-pass membrane protein</topology>
    </subcellularLocation>
</comment>